<dbReference type="AlphaFoldDB" id="A0A9Q1J9I7"/>
<gene>
    <name evidence="1" type="ORF">SKAU_G00048600</name>
</gene>
<accession>A0A9Q1J9I7</accession>
<name>A0A9Q1J9I7_SYNKA</name>
<dbReference type="EMBL" id="JAINUF010000002">
    <property type="protein sequence ID" value="KAJ8374280.1"/>
    <property type="molecule type" value="Genomic_DNA"/>
</dbReference>
<evidence type="ECO:0000313" key="2">
    <source>
        <dbReference type="Proteomes" id="UP001152622"/>
    </source>
</evidence>
<proteinExistence type="predicted"/>
<comment type="caution">
    <text evidence="1">The sequence shown here is derived from an EMBL/GenBank/DDBJ whole genome shotgun (WGS) entry which is preliminary data.</text>
</comment>
<protein>
    <submittedName>
        <fullName evidence="1">Uncharacterized protein</fullName>
    </submittedName>
</protein>
<organism evidence="1 2">
    <name type="scientific">Synaphobranchus kaupii</name>
    <name type="common">Kaup's arrowtooth eel</name>
    <dbReference type="NCBI Taxonomy" id="118154"/>
    <lineage>
        <taxon>Eukaryota</taxon>
        <taxon>Metazoa</taxon>
        <taxon>Chordata</taxon>
        <taxon>Craniata</taxon>
        <taxon>Vertebrata</taxon>
        <taxon>Euteleostomi</taxon>
        <taxon>Actinopterygii</taxon>
        <taxon>Neopterygii</taxon>
        <taxon>Teleostei</taxon>
        <taxon>Anguilliformes</taxon>
        <taxon>Synaphobranchidae</taxon>
        <taxon>Synaphobranchus</taxon>
    </lineage>
</organism>
<keyword evidence="2" id="KW-1185">Reference proteome</keyword>
<reference evidence="1" key="1">
    <citation type="journal article" date="2023" name="Science">
        <title>Genome structures resolve the early diversification of teleost fishes.</title>
        <authorList>
            <person name="Parey E."/>
            <person name="Louis A."/>
            <person name="Montfort J."/>
            <person name="Bouchez O."/>
            <person name="Roques C."/>
            <person name="Iampietro C."/>
            <person name="Lluch J."/>
            <person name="Castinel A."/>
            <person name="Donnadieu C."/>
            <person name="Desvignes T."/>
            <person name="Floi Bucao C."/>
            <person name="Jouanno E."/>
            <person name="Wen M."/>
            <person name="Mejri S."/>
            <person name="Dirks R."/>
            <person name="Jansen H."/>
            <person name="Henkel C."/>
            <person name="Chen W.J."/>
            <person name="Zahm M."/>
            <person name="Cabau C."/>
            <person name="Klopp C."/>
            <person name="Thompson A.W."/>
            <person name="Robinson-Rechavi M."/>
            <person name="Braasch I."/>
            <person name="Lecointre G."/>
            <person name="Bobe J."/>
            <person name="Postlethwait J.H."/>
            <person name="Berthelot C."/>
            <person name="Roest Crollius H."/>
            <person name="Guiguen Y."/>
        </authorList>
    </citation>
    <scope>NUCLEOTIDE SEQUENCE</scope>
    <source>
        <strain evidence="1">WJC10195</strain>
    </source>
</reference>
<evidence type="ECO:0000313" key="1">
    <source>
        <dbReference type="EMBL" id="KAJ8374280.1"/>
    </source>
</evidence>
<sequence>MYGQRQRVVFLGRPVTRALAVRTQQTLSDFYKWVKKMMTVAFESANVCSYGRGRDLTEGASVTAIGATLWQTLVSVNTITRPMIRRRELGTLRLLWRLAALRSDGHRSAGTLDRSRSAVSELCPYKPEEHSRTLVSLMTIGKLSTASL</sequence>
<dbReference type="Proteomes" id="UP001152622">
    <property type="component" value="Chromosome 2"/>
</dbReference>